<dbReference type="SUPFAM" id="SSF140864">
    <property type="entry name" value="TROVE domain-like"/>
    <property type="match status" value="1"/>
</dbReference>
<dbReference type="InterPro" id="IPR037214">
    <property type="entry name" value="TROVE_dom_sf"/>
</dbReference>
<sequence>MSERELQIWSELIRVPHGDIDGALEIHRKFRDENPLFYTKLASWYMTEGTVRDHKVTFVRALFEAEQPELRGAGWALLQALPFYLMQQVVMTKNPRTLRSAVIHYLASMDERALRYAILRQARLLKRLVKRLHIPTTNSDSAELQLIGQELFHPNPVIRSVFKRLAEAKTAEEVVAILKGSGVPPRVAISAIPGRTPEIMTELIKMMSPNELLQDLNSLGRRGYLKPNISIIRDKLVKAIGDKRINLGRLRNIQKNLDVEVVPPEILISVRK</sequence>
<gene>
    <name evidence="1" type="ORF">LCGC14_0815800</name>
</gene>
<dbReference type="AlphaFoldDB" id="A0A0F9S566"/>
<evidence type="ECO:0000313" key="1">
    <source>
        <dbReference type="EMBL" id="KKN32231.1"/>
    </source>
</evidence>
<comment type="caution">
    <text evidence="1">The sequence shown here is derived from an EMBL/GenBank/DDBJ whole genome shotgun (WGS) entry which is preliminary data.</text>
</comment>
<organism evidence="1">
    <name type="scientific">marine sediment metagenome</name>
    <dbReference type="NCBI Taxonomy" id="412755"/>
    <lineage>
        <taxon>unclassified sequences</taxon>
        <taxon>metagenomes</taxon>
        <taxon>ecological metagenomes</taxon>
    </lineage>
</organism>
<accession>A0A0F9S566</accession>
<protein>
    <submittedName>
        <fullName evidence="1">Uncharacterized protein</fullName>
    </submittedName>
</protein>
<reference evidence="1" key="1">
    <citation type="journal article" date="2015" name="Nature">
        <title>Complex archaea that bridge the gap between prokaryotes and eukaryotes.</title>
        <authorList>
            <person name="Spang A."/>
            <person name="Saw J.H."/>
            <person name="Jorgensen S.L."/>
            <person name="Zaremba-Niedzwiedzka K."/>
            <person name="Martijn J."/>
            <person name="Lind A.E."/>
            <person name="van Eijk R."/>
            <person name="Schleper C."/>
            <person name="Guy L."/>
            <person name="Ettema T.J."/>
        </authorList>
    </citation>
    <scope>NUCLEOTIDE SEQUENCE</scope>
</reference>
<proteinExistence type="predicted"/>
<feature type="non-terminal residue" evidence="1">
    <location>
        <position position="272"/>
    </location>
</feature>
<name>A0A0F9S566_9ZZZZ</name>
<dbReference type="EMBL" id="LAZR01002265">
    <property type="protein sequence ID" value="KKN32231.1"/>
    <property type="molecule type" value="Genomic_DNA"/>
</dbReference>